<dbReference type="GO" id="GO:0032039">
    <property type="term" value="C:integrator complex"/>
    <property type="evidence" value="ECO:0007669"/>
    <property type="project" value="InterPro"/>
</dbReference>
<accession>A0A914W1R1</accession>
<dbReference type="InterPro" id="IPR026236">
    <property type="entry name" value="Int2_metazoa"/>
</dbReference>
<dbReference type="GO" id="GO:0034472">
    <property type="term" value="P:snRNA 3'-end processing"/>
    <property type="evidence" value="ECO:0007669"/>
    <property type="project" value="TreeGrafter"/>
</dbReference>
<protein>
    <submittedName>
        <fullName evidence="5">Integrator complex subunit 2</fullName>
    </submittedName>
</protein>
<comment type="similarity">
    <text evidence="2">Belongs to the Integrator subunit 2 family.</text>
</comment>
<dbReference type="Proteomes" id="UP000887566">
    <property type="component" value="Unplaced"/>
</dbReference>
<dbReference type="WBParaSite" id="PSAMB.scaffold283size59227.g4373.t1">
    <property type="protein sequence ID" value="PSAMB.scaffold283size59227.g4373.t1"/>
    <property type="gene ID" value="PSAMB.scaffold283size59227.g4373"/>
</dbReference>
<evidence type="ECO:0000256" key="2">
    <source>
        <dbReference type="ARBA" id="ARBA00006705"/>
    </source>
</evidence>
<keyword evidence="4" id="KW-1185">Reference proteome</keyword>
<comment type="subcellular location">
    <subcellularLocation>
        <location evidence="1">Nucleus</location>
    </subcellularLocation>
</comment>
<dbReference type="PRINTS" id="PR02105">
    <property type="entry name" value="INTSUBUNIT2"/>
</dbReference>
<evidence type="ECO:0000256" key="3">
    <source>
        <dbReference type="ARBA" id="ARBA00023242"/>
    </source>
</evidence>
<organism evidence="4 5">
    <name type="scientific">Plectus sambesii</name>
    <dbReference type="NCBI Taxonomy" id="2011161"/>
    <lineage>
        <taxon>Eukaryota</taxon>
        <taxon>Metazoa</taxon>
        <taxon>Ecdysozoa</taxon>
        <taxon>Nematoda</taxon>
        <taxon>Chromadorea</taxon>
        <taxon>Plectida</taxon>
        <taxon>Plectina</taxon>
        <taxon>Plectoidea</taxon>
        <taxon>Plectidae</taxon>
        <taxon>Plectus</taxon>
    </lineage>
</organism>
<dbReference type="Pfam" id="PF14750">
    <property type="entry name" value="INTS2"/>
    <property type="match status" value="1"/>
</dbReference>
<proteinExistence type="inferred from homology"/>
<evidence type="ECO:0000313" key="5">
    <source>
        <dbReference type="WBParaSite" id="PSAMB.scaffold283size59227.g4373.t1"/>
    </source>
</evidence>
<dbReference type="PANTHER" id="PTHR28608">
    <property type="entry name" value="INTEGRATOR COMPLEX SUBUNIT 2"/>
    <property type="match status" value="1"/>
</dbReference>
<keyword evidence="3" id="KW-0539">Nucleus</keyword>
<sequence>MPLVSQEVFEALRNGTLIHRLHELSDEDLRPILPTLVRASVLPGNLPIDDQDALRCRLMAYPEANSLIQLLSVDFEQLDTDLKVQKALRKKALDQGSATDDVGLADSKMERAEAMEKHAIVSGHLLCVALLNDRKLNVARKFEPFDNPYLLEEAAWLLCIGVSELPKLLNVAKMAETLLSFANGPEMIVQLIANFPDKLTSVTSALLAADATGDEDLFVTRQRVSTLLLLHKLDPRLIEPTLCTLLSSGQLPALVIGLMAQLDDVDFCAHLLRALTDGAGELCAYLTACGKKGATNASGLCVIRQRVSLIVERIVSGRDESDTISMGDVDLAVDVLRLIAALKCFASLRLTPDEAVLWMALVTVRAAVSPSGTQFLTTSLCTLLACPLLLHAQMGEAEQKAEGQLISWLTWLLESEQQFSQSGCSYSELLLLVAIQFHSNQITQMGHLVSSVLGFKVSLPAKMLTRIRNLFTYDLINEQQITQRAAGVAVTSNLSAHTLGYLPVHCVTQLLSTRSFAKHGVAIKDWIMAQVLQSTTPVHSAMPELIEAFARSCVSTSAKSNANTPLDEAKLRELFAGDPLEESLAVPRVLALLFLLSFEYYGDVDAKKAAAADRRFEYSAALWSRIPVRFLLDLVERRKTDFQAVRSNLTKLAANQCPYLLPTVEAVSSSVHSSTAADINISPESLAKALYQSTTSPSHAIRLLHQLQRAPVRRQVAVASAIVQGMAQTLNPEAPRAVITALAGVWKRVETCIPRTLYEMTARALCPTWSTVTDEELMEDPLIVFRCDERVLRSADHLECVLRMLTFYLSASRARLQRRLATAPIGPDPMQTLPPQAVENEREELMRAVIGAQESAVVQLLLDMCRTRHGDDESGLSRLREVRGLVCAQVHQMFIADPVLSKLVHFQTYDLQLIKVTVAGIPSMHICMDFVPELLGQSDVNKRVFAVALMAELCEQYAVVGAFSRARLTIDVLSTLLSTLPIDVSLDMFSVVVPSLAKFSRVFPPLAADVASLLVQVGAAAKARLAFRSGSSKQSSERKLIEMIASLFRTSMKESALAFSV</sequence>
<evidence type="ECO:0000313" key="4">
    <source>
        <dbReference type="Proteomes" id="UP000887566"/>
    </source>
</evidence>
<dbReference type="AlphaFoldDB" id="A0A914W1R1"/>
<evidence type="ECO:0000256" key="1">
    <source>
        <dbReference type="ARBA" id="ARBA00004123"/>
    </source>
</evidence>
<name>A0A914W1R1_9BILA</name>
<dbReference type="PANTHER" id="PTHR28608:SF1">
    <property type="entry name" value="INTEGRATOR COMPLEX SUBUNIT 2"/>
    <property type="match status" value="1"/>
</dbReference>
<reference evidence="5" key="1">
    <citation type="submission" date="2022-11" db="UniProtKB">
        <authorList>
            <consortium name="WormBaseParasite"/>
        </authorList>
    </citation>
    <scope>IDENTIFICATION</scope>
</reference>
<dbReference type="InterPro" id="IPR029321">
    <property type="entry name" value="INTS2"/>
</dbReference>